<dbReference type="AlphaFoldDB" id="A0A4R2FBB9"/>
<evidence type="ECO:0000313" key="2">
    <source>
        <dbReference type="Proteomes" id="UP000294832"/>
    </source>
</evidence>
<dbReference type="EMBL" id="SLWF01000013">
    <property type="protein sequence ID" value="TCN83910.1"/>
    <property type="molecule type" value="Genomic_DNA"/>
</dbReference>
<accession>A0A4R2FBB9</accession>
<gene>
    <name evidence="1" type="ORF">EDC91_1132</name>
</gene>
<comment type="caution">
    <text evidence="1">The sequence shown here is derived from an EMBL/GenBank/DDBJ whole genome shotgun (WGS) entry which is preliminary data.</text>
</comment>
<sequence>MFNKRNPRQWLLNSRNPKVNLIEDKFSWRRLLGASHQ</sequence>
<dbReference type="Proteomes" id="UP000294832">
    <property type="component" value="Unassembled WGS sequence"/>
</dbReference>
<reference evidence="1 2" key="1">
    <citation type="submission" date="2019-03" db="EMBL/GenBank/DDBJ databases">
        <title>Freshwater and sediment microbial communities from various areas in North America, analyzing microbe dynamics in response to fracking.</title>
        <authorList>
            <person name="Lamendella R."/>
        </authorList>
    </citation>
    <scope>NUCLEOTIDE SEQUENCE [LARGE SCALE GENOMIC DNA]</scope>
    <source>
        <strain evidence="1 2">74A</strain>
    </source>
</reference>
<evidence type="ECO:0000313" key="1">
    <source>
        <dbReference type="EMBL" id="TCN83910.1"/>
    </source>
</evidence>
<keyword evidence="2" id="KW-1185">Reference proteome</keyword>
<organism evidence="1 2">
    <name type="scientific">Shewanella fodinae</name>
    <dbReference type="NCBI Taxonomy" id="552357"/>
    <lineage>
        <taxon>Bacteria</taxon>
        <taxon>Pseudomonadati</taxon>
        <taxon>Pseudomonadota</taxon>
        <taxon>Gammaproteobacteria</taxon>
        <taxon>Alteromonadales</taxon>
        <taxon>Shewanellaceae</taxon>
        <taxon>Shewanella</taxon>
    </lineage>
</organism>
<name>A0A4R2FBB9_9GAMM</name>
<proteinExistence type="predicted"/>
<protein>
    <submittedName>
        <fullName evidence="1">Uncharacterized protein</fullName>
    </submittedName>
</protein>